<dbReference type="AlphaFoldDB" id="A0AAF0UGL9"/>
<evidence type="ECO:0000313" key="2">
    <source>
        <dbReference type="Proteomes" id="UP001234989"/>
    </source>
</evidence>
<gene>
    <name evidence="1" type="ORF">MTR67_038859</name>
</gene>
<protein>
    <submittedName>
        <fullName evidence="1">Uncharacterized protein</fullName>
    </submittedName>
</protein>
<name>A0AAF0UGL9_SOLVR</name>
<reference evidence="1" key="1">
    <citation type="submission" date="2023-08" db="EMBL/GenBank/DDBJ databases">
        <title>A de novo genome assembly of Solanum verrucosum Schlechtendal, a Mexican diploid species geographically isolated from the other diploid A-genome species in potato relatives.</title>
        <authorList>
            <person name="Hosaka K."/>
        </authorList>
    </citation>
    <scope>NUCLEOTIDE SEQUENCE</scope>
    <source>
        <tissue evidence="1">Young leaves</tissue>
    </source>
</reference>
<keyword evidence="2" id="KW-1185">Reference proteome</keyword>
<dbReference type="Proteomes" id="UP001234989">
    <property type="component" value="Chromosome 9"/>
</dbReference>
<dbReference type="EMBL" id="CP133620">
    <property type="protein sequence ID" value="WMV45474.1"/>
    <property type="molecule type" value="Genomic_DNA"/>
</dbReference>
<organism evidence="1 2">
    <name type="scientific">Solanum verrucosum</name>
    <dbReference type="NCBI Taxonomy" id="315347"/>
    <lineage>
        <taxon>Eukaryota</taxon>
        <taxon>Viridiplantae</taxon>
        <taxon>Streptophyta</taxon>
        <taxon>Embryophyta</taxon>
        <taxon>Tracheophyta</taxon>
        <taxon>Spermatophyta</taxon>
        <taxon>Magnoliopsida</taxon>
        <taxon>eudicotyledons</taxon>
        <taxon>Gunneridae</taxon>
        <taxon>Pentapetalae</taxon>
        <taxon>asterids</taxon>
        <taxon>lamiids</taxon>
        <taxon>Solanales</taxon>
        <taxon>Solanaceae</taxon>
        <taxon>Solanoideae</taxon>
        <taxon>Solaneae</taxon>
        <taxon>Solanum</taxon>
    </lineage>
</organism>
<proteinExistence type="predicted"/>
<evidence type="ECO:0000313" key="1">
    <source>
        <dbReference type="EMBL" id="WMV45474.1"/>
    </source>
</evidence>
<accession>A0AAF0UGL9</accession>
<sequence length="295" mass="33157">MSSILSTCSYARLINKGGQTLFIESSVAYSFNASKGLYIAGEVHLLVLYANFDVKHEGNVEYFKKRLCNVLGYFIHFVLAQDLISCSSNVRGIVQEPLSVNDDQRSSHKSLFPRHIGNVYIYYVVGSSKRTASAFFPLASTNIVRTKRFLIEKDFHVLPVTRRESYNANGLQDPIRANVEMLAIPSSSTLLGICYMPPKVGVDNRQVPLPSMLNHMARNSHKTKVFVLNFFEKFFYESVTFPLLIWFYLNLVDKVLISGGNIVVSMAGQVVGLEVKPQRGPRIKQFNTCFSCDTG</sequence>